<evidence type="ECO:0000259" key="2">
    <source>
        <dbReference type="Pfam" id="PF15072"/>
    </source>
</evidence>
<dbReference type="EMBL" id="OU963911">
    <property type="protein sequence ID" value="CAH0400885.1"/>
    <property type="molecule type" value="Genomic_DNA"/>
</dbReference>
<sequence length="343" mass="38221">MFESDDFDQVLSQFEFPVAPSPNNEPEANKTSSHHNLEKFTEPPDKIKKSDYSQEPFNKLNVKDNISNSMMSPAPGNNSNVKENISDIIVPSNPVSPKHTKRKIIGSYFDHKSKRKFPGPAGMLTGVLEENTDAVVCQMELLSQDVDFTQNCLQKDAFDSPLWLRLQEDIKDWNLGSIDTTKAIKQTCISGSIRKRKAQTVAAFIESVDRSIIDPLVTLRDSMGSIKCTLHRDAWSKFAPYIVSECSAIVLWKPTILTTGSAFKKYYLNITLSNIFAIYSSVVIDSDVNTALPDGYVKTYEGDFTVIKVNESSLHSGLSSIVPSPDENCLLDGLDNIFSDDIF</sequence>
<feature type="region of interest" description="Disordered" evidence="1">
    <location>
        <begin position="1"/>
        <end position="53"/>
    </location>
</feature>
<name>A0ABN8AX93_CHISP</name>
<proteinExistence type="predicted"/>
<dbReference type="Proteomes" id="UP001153292">
    <property type="component" value="Chromosome 18"/>
</dbReference>
<feature type="compositionally biased region" description="Basic and acidic residues" evidence="1">
    <location>
        <begin position="35"/>
        <end position="52"/>
    </location>
</feature>
<feature type="compositionally biased region" description="Polar residues" evidence="1">
    <location>
        <begin position="21"/>
        <end position="31"/>
    </location>
</feature>
<dbReference type="InterPro" id="IPR058570">
    <property type="entry name" value="HROB_OB"/>
</dbReference>
<gene>
    <name evidence="3" type="ORF">CHILSU_LOCUS4090</name>
</gene>
<dbReference type="PANTHER" id="PTHR14523">
    <property type="entry name" value="UNCHARACTERIZED PROTEIN C17ORF53 HOMOLOG"/>
    <property type="match status" value="1"/>
</dbReference>
<keyword evidence="4" id="KW-1185">Reference proteome</keyword>
<evidence type="ECO:0000313" key="3">
    <source>
        <dbReference type="EMBL" id="CAH0400885.1"/>
    </source>
</evidence>
<dbReference type="PANTHER" id="PTHR14523:SF1">
    <property type="entry name" value="HOMOLOGOUS RECOMBINATION OB-FOLD PROTEIN"/>
    <property type="match status" value="1"/>
</dbReference>
<accession>A0ABN8AX93</accession>
<evidence type="ECO:0000256" key="1">
    <source>
        <dbReference type="SAM" id="MobiDB-lite"/>
    </source>
</evidence>
<evidence type="ECO:0000313" key="4">
    <source>
        <dbReference type="Proteomes" id="UP001153292"/>
    </source>
</evidence>
<feature type="domain" description="Homologous recombination OB-fold protein OB-fold" evidence="2">
    <location>
        <begin position="197"/>
        <end position="281"/>
    </location>
</feature>
<protein>
    <recommendedName>
        <fullName evidence="2">Homologous recombination OB-fold protein OB-fold domain-containing protein</fullName>
    </recommendedName>
</protein>
<dbReference type="InterPro" id="IPR028045">
    <property type="entry name" value="HROB"/>
</dbReference>
<organism evidence="3 4">
    <name type="scientific">Chilo suppressalis</name>
    <name type="common">Asiatic rice borer moth</name>
    <dbReference type="NCBI Taxonomy" id="168631"/>
    <lineage>
        <taxon>Eukaryota</taxon>
        <taxon>Metazoa</taxon>
        <taxon>Ecdysozoa</taxon>
        <taxon>Arthropoda</taxon>
        <taxon>Hexapoda</taxon>
        <taxon>Insecta</taxon>
        <taxon>Pterygota</taxon>
        <taxon>Neoptera</taxon>
        <taxon>Endopterygota</taxon>
        <taxon>Lepidoptera</taxon>
        <taxon>Glossata</taxon>
        <taxon>Ditrysia</taxon>
        <taxon>Pyraloidea</taxon>
        <taxon>Crambidae</taxon>
        <taxon>Crambinae</taxon>
        <taxon>Chilo</taxon>
    </lineage>
</organism>
<reference evidence="3" key="1">
    <citation type="submission" date="2021-12" db="EMBL/GenBank/DDBJ databases">
        <authorList>
            <person name="King R."/>
        </authorList>
    </citation>
    <scope>NUCLEOTIDE SEQUENCE</scope>
</reference>
<dbReference type="Pfam" id="PF15072">
    <property type="entry name" value="HROB"/>
    <property type="match status" value="1"/>
</dbReference>